<feature type="transmembrane region" description="Helical" evidence="7">
    <location>
        <begin position="197"/>
        <end position="217"/>
    </location>
</feature>
<evidence type="ECO:0000256" key="4">
    <source>
        <dbReference type="ARBA" id="ARBA00022692"/>
    </source>
</evidence>
<comment type="caution">
    <text evidence="9">The sequence shown here is derived from an EMBL/GenBank/DDBJ whole genome shotgun (WGS) entry which is preliminary data.</text>
</comment>
<dbReference type="Gene3D" id="1.20.1250.20">
    <property type="entry name" value="MFS general substrate transporter like domains"/>
    <property type="match status" value="2"/>
</dbReference>
<dbReference type="SUPFAM" id="SSF103473">
    <property type="entry name" value="MFS general substrate transporter"/>
    <property type="match status" value="1"/>
</dbReference>
<gene>
    <name evidence="9" type="primary">BSC6_1</name>
    <name evidence="9" type="ORF">LARI1_G002030</name>
</gene>
<reference evidence="9 10" key="1">
    <citation type="submission" date="2018-05" db="EMBL/GenBank/DDBJ databases">
        <title>Whole genome sequencing for identification of molecular markers to develop diagnostic detection tools for the regulated plant pathogen Lachnellula willkommii.</title>
        <authorList>
            <person name="Giroux E."/>
            <person name="Bilodeau G."/>
        </authorList>
    </citation>
    <scope>NUCLEOTIDE SEQUENCE [LARGE SCALE GENOMIC DNA]</scope>
    <source>
        <strain evidence="9 10">CBS 203.66</strain>
    </source>
</reference>
<keyword evidence="10" id="KW-1185">Reference proteome</keyword>
<keyword evidence="6 7" id="KW-0472">Membrane</keyword>
<protein>
    <submittedName>
        <fullName evidence="9">Bypass of stop codon protein 6</fullName>
    </submittedName>
</protein>
<dbReference type="InterPro" id="IPR011701">
    <property type="entry name" value="MFS"/>
</dbReference>
<dbReference type="OrthoDB" id="413079at2759"/>
<accession>A0A8T9BGU2</accession>
<feature type="transmembrane region" description="Helical" evidence="7">
    <location>
        <begin position="100"/>
        <end position="122"/>
    </location>
</feature>
<evidence type="ECO:0000259" key="8">
    <source>
        <dbReference type="PROSITE" id="PS50850"/>
    </source>
</evidence>
<dbReference type="InterPro" id="IPR020846">
    <property type="entry name" value="MFS_dom"/>
</dbReference>
<proteinExistence type="inferred from homology"/>
<dbReference type="PROSITE" id="PS50850">
    <property type="entry name" value="MFS"/>
    <property type="match status" value="1"/>
</dbReference>
<feature type="transmembrane region" description="Helical" evidence="7">
    <location>
        <begin position="380"/>
        <end position="403"/>
    </location>
</feature>
<dbReference type="PANTHER" id="PTHR23514:SF3">
    <property type="entry name" value="BYPASS OF STOP CODON PROTEIN 6"/>
    <property type="match status" value="1"/>
</dbReference>
<dbReference type="GO" id="GO:0012505">
    <property type="term" value="C:endomembrane system"/>
    <property type="evidence" value="ECO:0007669"/>
    <property type="project" value="UniProtKB-SubCell"/>
</dbReference>
<comment type="similarity">
    <text evidence="2">Belongs to the major facilitator superfamily.</text>
</comment>
<evidence type="ECO:0000313" key="9">
    <source>
        <dbReference type="EMBL" id="TVY19067.1"/>
    </source>
</evidence>
<dbReference type="Pfam" id="PF07690">
    <property type="entry name" value="MFS_1"/>
    <property type="match status" value="1"/>
</dbReference>
<evidence type="ECO:0000256" key="1">
    <source>
        <dbReference type="ARBA" id="ARBA00004127"/>
    </source>
</evidence>
<evidence type="ECO:0000256" key="3">
    <source>
        <dbReference type="ARBA" id="ARBA00022448"/>
    </source>
</evidence>
<keyword evidence="5 7" id="KW-1133">Transmembrane helix</keyword>
<comment type="subcellular location">
    <subcellularLocation>
        <location evidence="1">Endomembrane system</location>
        <topology evidence="1">Multi-pass membrane protein</topology>
    </subcellularLocation>
</comment>
<dbReference type="Proteomes" id="UP000469559">
    <property type="component" value="Unassembled WGS sequence"/>
</dbReference>
<evidence type="ECO:0000256" key="6">
    <source>
        <dbReference type="ARBA" id="ARBA00023136"/>
    </source>
</evidence>
<feature type="transmembrane region" description="Helical" evidence="7">
    <location>
        <begin position="223"/>
        <end position="243"/>
    </location>
</feature>
<dbReference type="GO" id="GO:0022857">
    <property type="term" value="F:transmembrane transporter activity"/>
    <property type="evidence" value="ECO:0007669"/>
    <property type="project" value="InterPro"/>
</dbReference>
<feature type="transmembrane region" description="Helical" evidence="7">
    <location>
        <begin position="325"/>
        <end position="346"/>
    </location>
</feature>
<dbReference type="AlphaFoldDB" id="A0A8T9BGU2"/>
<feature type="transmembrane region" description="Helical" evidence="7">
    <location>
        <begin position="134"/>
        <end position="152"/>
    </location>
</feature>
<evidence type="ECO:0000256" key="2">
    <source>
        <dbReference type="ARBA" id="ARBA00008335"/>
    </source>
</evidence>
<dbReference type="GO" id="GO:0016020">
    <property type="term" value="C:membrane"/>
    <property type="evidence" value="ECO:0007669"/>
    <property type="project" value="TreeGrafter"/>
</dbReference>
<dbReference type="InterPro" id="IPR051788">
    <property type="entry name" value="MFS_Transporter"/>
</dbReference>
<name>A0A8T9BGU2_9HELO</name>
<evidence type="ECO:0000313" key="10">
    <source>
        <dbReference type="Proteomes" id="UP000469559"/>
    </source>
</evidence>
<feature type="domain" description="Major facilitator superfamily (MFS) profile" evidence="8">
    <location>
        <begin position="1"/>
        <end position="470"/>
    </location>
</feature>
<sequence length="480" mass="52190">MKSPSNHHHIFISRAATVPAKPSCNCKSTMPVTDVTPLLRNEYDEDTLSHVPIAHAHLKDLKSEPEPPSAKKWQIAATFYSFLVVGATDGAYGLRQYYHANYLTVSIVLLSPVIGYLFAAFANNAIHIRYGQRGIAMLGPGLHTIAFLAVALHPPYPVLILAFVLAGLGSGLVDAGWNAWIGSMPDSNGIMGSLHGFYGLGAALSPVVATSVINRLGWQWYGFYYLMGLASALELCSSAAAFWSKTGERYRLNHKTYAESEICAPGEENAEDRLPDERKRSPIVQALGSPSSWLISMFIFLYAGIEISLADWILTLLVDDRNQTPYIGSMLTFSYWGGLTLGRIVIGFLIPCLKSGKGIVATCLVITIICHLVFTFKTDLVASAIVIPLLGFFLGPLFPEAVIMQTKLVHKNLHVAAVGFACALGSAGGCVFPFLVGVLANEYGIRMLQPAVLVMLLLCLACWWLLPRPSEDTAEIRTVQ</sequence>
<feature type="transmembrane region" description="Helical" evidence="7">
    <location>
        <begin position="358"/>
        <end position="374"/>
    </location>
</feature>
<evidence type="ECO:0000256" key="5">
    <source>
        <dbReference type="ARBA" id="ARBA00022989"/>
    </source>
</evidence>
<feature type="transmembrane region" description="Helical" evidence="7">
    <location>
        <begin position="158"/>
        <end position="177"/>
    </location>
</feature>
<keyword evidence="4 7" id="KW-0812">Transmembrane</keyword>
<feature type="transmembrane region" description="Helical" evidence="7">
    <location>
        <begin position="415"/>
        <end position="435"/>
    </location>
</feature>
<organism evidence="9 10">
    <name type="scientific">Lachnellula arida</name>
    <dbReference type="NCBI Taxonomy" id="1316785"/>
    <lineage>
        <taxon>Eukaryota</taxon>
        <taxon>Fungi</taxon>
        <taxon>Dikarya</taxon>
        <taxon>Ascomycota</taxon>
        <taxon>Pezizomycotina</taxon>
        <taxon>Leotiomycetes</taxon>
        <taxon>Helotiales</taxon>
        <taxon>Lachnaceae</taxon>
        <taxon>Lachnellula</taxon>
    </lineage>
</organism>
<dbReference type="InterPro" id="IPR036259">
    <property type="entry name" value="MFS_trans_sf"/>
</dbReference>
<keyword evidence="3" id="KW-0813">Transport</keyword>
<feature type="transmembrane region" description="Helical" evidence="7">
    <location>
        <begin position="447"/>
        <end position="466"/>
    </location>
</feature>
<dbReference type="FunFam" id="1.20.1250.20:FF:000286">
    <property type="entry name" value="MFS efflux transporter"/>
    <property type="match status" value="1"/>
</dbReference>
<dbReference type="EMBL" id="QGMF01000129">
    <property type="protein sequence ID" value="TVY19067.1"/>
    <property type="molecule type" value="Genomic_DNA"/>
</dbReference>
<evidence type="ECO:0000256" key="7">
    <source>
        <dbReference type="SAM" id="Phobius"/>
    </source>
</evidence>
<dbReference type="FunFam" id="1.20.1250.20:FF:000308">
    <property type="entry name" value="MFS efflux transporter"/>
    <property type="match status" value="1"/>
</dbReference>
<dbReference type="PANTHER" id="PTHR23514">
    <property type="entry name" value="BYPASS OF STOP CODON PROTEIN 6"/>
    <property type="match status" value="1"/>
</dbReference>